<accession>A0AA88D986</accession>
<reference evidence="2" key="1">
    <citation type="submission" date="2023-07" db="EMBL/GenBank/DDBJ databases">
        <title>draft genome sequence of fig (Ficus carica).</title>
        <authorList>
            <person name="Takahashi T."/>
            <person name="Nishimura K."/>
        </authorList>
    </citation>
    <scope>NUCLEOTIDE SEQUENCE</scope>
</reference>
<proteinExistence type="predicted"/>
<evidence type="ECO:0000259" key="1">
    <source>
        <dbReference type="PROSITE" id="PS50181"/>
    </source>
</evidence>
<dbReference type="Pfam" id="PF00646">
    <property type="entry name" value="F-box"/>
    <property type="match status" value="1"/>
</dbReference>
<evidence type="ECO:0000313" key="3">
    <source>
        <dbReference type="Proteomes" id="UP001187192"/>
    </source>
</evidence>
<dbReference type="InterPro" id="IPR006527">
    <property type="entry name" value="F-box-assoc_dom_typ1"/>
</dbReference>
<protein>
    <recommendedName>
        <fullName evidence="1">F-box domain-containing protein</fullName>
    </recommendedName>
</protein>
<dbReference type="EMBL" id="BTGU01000023">
    <property type="protein sequence ID" value="GMN46557.1"/>
    <property type="molecule type" value="Genomic_DNA"/>
</dbReference>
<feature type="domain" description="F-box" evidence="1">
    <location>
        <begin position="1"/>
        <end position="52"/>
    </location>
</feature>
<dbReference type="InterPro" id="IPR001810">
    <property type="entry name" value="F-box_dom"/>
</dbReference>
<dbReference type="Pfam" id="PF07734">
    <property type="entry name" value="FBA_1"/>
    <property type="match status" value="1"/>
</dbReference>
<dbReference type="PANTHER" id="PTHR31672">
    <property type="entry name" value="BNACNNG10540D PROTEIN"/>
    <property type="match status" value="1"/>
</dbReference>
<comment type="caution">
    <text evidence="2">The sequence shown here is derived from an EMBL/GenBank/DDBJ whole genome shotgun (WGS) entry which is preliminary data.</text>
</comment>
<keyword evidence="3" id="KW-1185">Reference proteome</keyword>
<dbReference type="PANTHER" id="PTHR31672:SF13">
    <property type="entry name" value="F-BOX PROTEIN CPR30-LIKE"/>
    <property type="match status" value="1"/>
</dbReference>
<dbReference type="InterPro" id="IPR036047">
    <property type="entry name" value="F-box-like_dom_sf"/>
</dbReference>
<gene>
    <name evidence="2" type="ORF">TIFTF001_015740</name>
</gene>
<name>A0AA88D986_FICCA</name>
<dbReference type="CDD" id="cd22157">
    <property type="entry name" value="F-box_AtFBW1-like"/>
    <property type="match status" value="1"/>
</dbReference>
<organism evidence="2 3">
    <name type="scientific">Ficus carica</name>
    <name type="common">Common fig</name>
    <dbReference type="NCBI Taxonomy" id="3494"/>
    <lineage>
        <taxon>Eukaryota</taxon>
        <taxon>Viridiplantae</taxon>
        <taxon>Streptophyta</taxon>
        <taxon>Embryophyta</taxon>
        <taxon>Tracheophyta</taxon>
        <taxon>Spermatophyta</taxon>
        <taxon>Magnoliopsida</taxon>
        <taxon>eudicotyledons</taxon>
        <taxon>Gunneridae</taxon>
        <taxon>Pentapetalae</taxon>
        <taxon>rosids</taxon>
        <taxon>fabids</taxon>
        <taxon>Rosales</taxon>
        <taxon>Moraceae</taxon>
        <taxon>Ficeae</taxon>
        <taxon>Ficus</taxon>
    </lineage>
</organism>
<dbReference type="InterPro" id="IPR050796">
    <property type="entry name" value="SCF_F-box_component"/>
</dbReference>
<dbReference type="SMART" id="SM00256">
    <property type="entry name" value="FBOX"/>
    <property type="match status" value="1"/>
</dbReference>
<dbReference type="InterPro" id="IPR017451">
    <property type="entry name" value="F-box-assoc_interact_dom"/>
</dbReference>
<evidence type="ECO:0000313" key="2">
    <source>
        <dbReference type="EMBL" id="GMN46557.1"/>
    </source>
</evidence>
<dbReference type="Proteomes" id="UP001187192">
    <property type="component" value="Unassembled WGS sequence"/>
</dbReference>
<dbReference type="Gene3D" id="1.20.1280.50">
    <property type="match status" value="1"/>
</dbReference>
<dbReference type="PROSITE" id="PS50181">
    <property type="entry name" value="FBOX"/>
    <property type="match status" value="1"/>
</dbReference>
<dbReference type="SUPFAM" id="SSF81383">
    <property type="entry name" value="F-box domain"/>
    <property type="match status" value="1"/>
</dbReference>
<dbReference type="AlphaFoldDB" id="A0AA88D986"/>
<dbReference type="NCBIfam" id="TIGR01640">
    <property type="entry name" value="F_box_assoc_1"/>
    <property type="match status" value="1"/>
</dbReference>
<sequence>MASFSDLPKELMEEIMSRLSPNSLRRAKCVSKSWYTLISGFMSDPEFVVRHLRNMKNNPTTSMVLGGHIGQFSLLTLFNDDVSEYHIHGVTKVFPLPLGQEDDGDLYEAFHCDGILCLVKNYRTIMLWNPAIQEIKLLPESKINAIRPGVADIGFGYDSSAKDYKVVRIGYPCYPNRGDPVRAEVYTSRTDTWREINVNLGNICPSDCATLLERSLLLGGTGPSETYLFADWSGFFVQNDSLALFLCSTVDDSSSSSESGIDDCDPLSIDICVMDECFGVEGVRGACSWTKSVYTVTPPIGIWDVFKPWKSDEFLMVDSNHQLVSYNLRTKKLRNITIPSLRESEFCACYYVKSLVSVRGL</sequence>